<evidence type="ECO:0000256" key="1">
    <source>
        <dbReference type="SAM" id="MobiDB-lite"/>
    </source>
</evidence>
<dbReference type="EMBL" id="JAHXRF010000007">
    <property type="protein sequence ID" value="MBW4865510.1"/>
    <property type="molecule type" value="Genomic_DNA"/>
</dbReference>
<name>A0AAW4NLE3_9BACT</name>
<sequence>MFSGSVKSKEEIWNDVKRLIDYGTEEEQQQAIREATEQRKASVQQNEPVGGSDEGNVFVYSFFFVWSYKYNKRQRIYPCLYA</sequence>
<feature type="region of interest" description="Disordered" evidence="1">
    <location>
        <begin position="30"/>
        <end position="51"/>
    </location>
</feature>
<dbReference type="Proteomes" id="UP001196873">
    <property type="component" value="Unassembled WGS sequence"/>
</dbReference>
<evidence type="ECO:0000313" key="2">
    <source>
        <dbReference type="EMBL" id="MBW4865510.1"/>
    </source>
</evidence>
<organism evidence="2 3">
    <name type="scientific">Segatella salivae</name>
    <dbReference type="NCBI Taxonomy" id="228604"/>
    <lineage>
        <taxon>Bacteria</taxon>
        <taxon>Pseudomonadati</taxon>
        <taxon>Bacteroidota</taxon>
        <taxon>Bacteroidia</taxon>
        <taxon>Bacteroidales</taxon>
        <taxon>Prevotellaceae</taxon>
        <taxon>Segatella</taxon>
    </lineage>
</organism>
<protein>
    <submittedName>
        <fullName evidence="2">Uncharacterized protein</fullName>
    </submittedName>
</protein>
<gene>
    <name evidence="2" type="ORF">KZY68_05665</name>
</gene>
<accession>A0AAW4NLE3</accession>
<dbReference type="AlphaFoldDB" id="A0AAW4NLE3"/>
<proteinExistence type="predicted"/>
<reference evidence="2" key="1">
    <citation type="submission" date="2021-07" db="EMBL/GenBank/DDBJ databases">
        <title>Genomic diversity and antimicrobial resistance of Prevotella spp. isolated from chronic lung disease airways.</title>
        <authorList>
            <person name="Webb K.A."/>
            <person name="Olagoke O.S."/>
            <person name="Baird T."/>
            <person name="Neill J."/>
            <person name="Pham A."/>
            <person name="Wells T.J."/>
            <person name="Ramsay K.A."/>
            <person name="Bell S.C."/>
            <person name="Sarovich D.S."/>
            <person name="Price E.P."/>
        </authorList>
    </citation>
    <scope>NUCLEOTIDE SEQUENCE</scope>
    <source>
        <strain evidence="2">SCHI0047.S.3</strain>
    </source>
</reference>
<comment type="caution">
    <text evidence="2">The sequence shown here is derived from an EMBL/GenBank/DDBJ whole genome shotgun (WGS) entry which is preliminary data.</text>
</comment>
<evidence type="ECO:0000313" key="3">
    <source>
        <dbReference type="Proteomes" id="UP001196873"/>
    </source>
</evidence>